<comment type="caution">
    <text evidence="3">The sequence shown here is derived from an EMBL/GenBank/DDBJ whole genome shotgun (WGS) entry which is preliminary data.</text>
</comment>
<feature type="domain" description="Cyclic nucleotide-binding" evidence="2">
    <location>
        <begin position="354"/>
        <end position="440"/>
    </location>
</feature>
<protein>
    <recommendedName>
        <fullName evidence="2">Cyclic nucleotide-binding domain-containing protein</fullName>
    </recommendedName>
</protein>
<dbReference type="PANTHER" id="PTHR23011:SF28">
    <property type="entry name" value="CYCLIC NUCLEOTIDE-BINDING DOMAIN CONTAINING PROTEIN"/>
    <property type="match status" value="1"/>
</dbReference>
<dbReference type="EMBL" id="JAWDGP010000462">
    <property type="protein sequence ID" value="KAK3800322.1"/>
    <property type="molecule type" value="Genomic_DNA"/>
</dbReference>
<evidence type="ECO:0000313" key="4">
    <source>
        <dbReference type="Proteomes" id="UP001283361"/>
    </source>
</evidence>
<evidence type="ECO:0000313" key="3">
    <source>
        <dbReference type="EMBL" id="KAK3800322.1"/>
    </source>
</evidence>
<proteinExistence type="predicted"/>
<dbReference type="Pfam" id="PF00027">
    <property type="entry name" value="cNMP_binding"/>
    <property type="match status" value="1"/>
</dbReference>
<dbReference type="InterPro" id="IPR014710">
    <property type="entry name" value="RmlC-like_jellyroll"/>
</dbReference>
<accession>A0AAE1B7Y1</accession>
<gene>
    <name evidence="3" type="ORF">RRG08_020297</name>
</gene>
<dbReference type="AlphaFoldDB" id="A0AAE1B7Y1"/>
<dbReference type="PANTHER" id="PTHR23011">
    <property type="entry name" value="CYCLIC NUCLEOTIDE-BINDING DOMAIN CONTAINING PROTEIN"/>
    <property type="match status" value="1"/>
</dbReference>
<dbReference type="Proteomes" id="UP001283361">
    <property type="component" value="Unassembled WGS sequence"/>
</dbReference>
<reference evidence="3" key="1">
    <citation type="journal article" date="2023" name="G3 (Bethesda)">
        <title>A reference genome for the long-term kleptoplast-retaining sea slug Elysia crispata morphotype clarki.</title>
        <authorList>
            <person name="Eastman K.E."/>
            <person name="Pendleton A.L."/>
            <person name="Shaikh M.A."/>
            <person name="Suttiyut T."/>
            <person name="Ogas R."/>
            <person name="Tomko P."/>
            <person name="Gavelis G."/>
            <person name="Widhalm J.R."/>
            <person name="Wisecaver J.H."/>
        </authorList>
    </citation>
    <scope>NUCLEOTIDE SEQUENCE</scope>
    <source>
        <strain evidence="3">ECLA1</strain>
    </source>
</reference>
<sequence>MVRWACYILQPVHQLKPAFTARQIYIPVPVVRFVSVIKLTEEKGLQNQSLPLISTWFWPPPPSPPSLLTQPPPKPEIAVEYFYGTTRPSWLMNNSKESADLRARILHRYNKEKRMEEEALTQVCPTVTHTRVESIISVNRTRGAQTSYLFGPSMAERQKTLPVITFIQKLCRQRARDKERQLHPLPPKSRWHMMRLNWVREEIKSILIAEKKVQARKKFCRTTKVVRAVVRFIRVISIMSRDARHVLTEIHYFQENQRLQTQLKIANKTDQKNGPIASRDVFDPNKYRFSSRFKISNEIRMILTKPWNLRSDEEVHKVVERLQELRCFVEYPISFQHKLARMAWLIEVAADLAIIREGHFAADFYFMLAGKAKMIKLHGSPYLGERGTFHILRFIRNGDAFGDESMSHPDSVRAYSVITTEKSILLSLSSVDYISMLQKTRDDEQAPEHILFLSTLAFLKDFPKHKLIEEGDEYIRNYYLRAGSVITEALSYSEYIYVVKYGSCRVLVEMMPHGAELSRKRRSTQELACSKQFENSIPDDKINDHTLPCISRVSSVLEFLYSHREEIGRNATAIQALKHMKKAHIDKEYEQTKAEADKFKRKSRKMFSSLRPTTIAQSADSSLRAKFSFGSTVTKRQSVEEEEINSEESVLSQANSTQSSGQGLDFDNASSMSIDVKNSSSSRQNVEKHLSFVVNPMQFPKQPKVTKSHSSGARHAVGTTINMDIDFDRPAQSGSSMSHFIKVAKSLSSNAASSTGLGQASHTKLPALNRTISATRRDRDLVRKPSLMRYSRWKLIKTMVKGDYIGHEWVDLNLGPFEPPEEEMSLVSDGCEVIMMNRAFLIKYLRKEL</sequence>
<dbReference type="Gene3D" id="2.60.120.10">
    <property type="entry name" value="Jelly Rolls"/>
    <property type="match status" value="1"/>
</dbReference>
<dbReference type="InterPro" id="IPR018490">
    <property type="entry name" value="cNMP-bd_dom_sf"/>
</dbReference>
<dbReference type="PROSITE" id="PS50042">
    <property type="entry name" value="CNMP_BINDING_3"/>
    <property type="match status" value="1"/>
</dbReference>
<keyword evidence="4" id="KW-1185">Reference proteome</keyword>
<name>A0AAE1B7Y1_9GAST</name>
<dbReference type="SUPFAM" id="SSF51206">
    <property type="entry name" value="cAMP-binding domain-like"/>
    <property type="match status" value="1"/>
</dbReference>
<evidence type="ECO:0000256" key="1">
    <source>
        <dbReference type="SAM" id="MobiDB-lite"/>
    </source>
</evidence>
<dbReference type="InterPro" id="IPR000595">
    <property type="entry name" value="cNMP-bd_dom"/>
</dbReference>
<dbReference type="CDD" id="cd00038">
    <property type="entry name" value="CAP_ED"/>
    <property type="match status" value="1"/>
</dbReference>
<organism evidence="3 4">
    <name type="scientific">Elysia crispata</name>
    <name type="common">lettuce slug</name>
    <dbReference type="NCBI Taxonomy" id="231223"/>
    <lineage>
        <taxon>Eukaryota</taxon>
        <taxon>Metazoa</taxon>
        <taxon>Spiralia</taxon>
        <taxon>Lophotrochozoa</taxon>
        <taxon>Mollusca</taxon>
        <taxon>Gastropoda</taxon>
        <taxon>Heterobranchia</taxon>
        <taxon>Euthyneura</taxon>
        <taxon>Panpulmonata</taxon>
        <taxon>Sacoglossa</taxon>
        <taxon>Placobranchoidea</taxon>
        <taxon>Plakobranchidae</taxon>
        <taxon>Elysia</taxon>
    </lineage>
</organism>
<feature type="compositionally biased region" description="Polar residues" evidence="1">
    <location>
        <begin position="653"/>
        <end position="682"/>
    </location>
</feature>
<evidence type="ECO:0000259" key="2">
    <source>
        <dbReference type="PROSITE" id="PS50042"/>
    </source>
</evidence>
<feature type="region of interest" description="Disordered" evidence="1">
    <location>
        <begin position="634"/>
        <end position="682"/>
    </location>
</feature>